<dbReference type="Gene3D" id="3.30.530.20">
    <property type="match status" value="1"/>
</dbReference>
<evidence type="ECO:0000256" key="3">
    <source>
        <dbReference type="ARBA" id="ARBA00023002"/>
    </source>
</evidence>
<dbReference type="GO" id="GO:0051537">
    <property type="term" value="F:2 iron, 2 sulfur cluster binding"/>
    <property type="evidence" value="ECO:0007669"/>
    <property type="project" value="UniProtKB-KW"/>
</dbReference>
<dbReference type="InterPro" id="IPR036884">
    <property type="entry name" value="2Fe-2S-bd_dom_sf"/>
</dbReference>
<dbReference type="InterPro" id="IPR051452">
    <property type="entry name" value="Diverse_Oxidoreductases"/>
</dbReference>
<dbReference type="SUPFAM" id="SSF47741">
    <property type="entry name" value="CO dehydrogenase ISP C-domain like"/>
    <property type="match status" value="1"/>
</dbReference>
<dbReference type="InterPro" id="IPR012675">
    <property type="entry name" value="Beta-grasp_dom_sf"/>
</dbReference>
<dbReference type="SUPFAM" id="SSF55961">
    <property type="entry name" value="Bet v1-like"/>
    <property type="match status" value="1"/>
</dbReference>
<dbReference type="InterPro" id="IPR023393">
    <property type="entry name" value="START-like_dom_sf"/>
</dbReference>
<dbReference type="FunFam" id="3.10.20.30:FF:000020">
    <property type="entry name" value="Xanthine dehydrogenase iron-sulfur subunit"/>
    <property type="match status" value="1"/>
</dbReference>
<dbReference type="PROSITE" id="PS00197">
    <property type="entry name" value="2FE2S_FER_1"/>
    <property type="match status" value="1"/>
</dbReference>
<dbReference type="PANTHER" id="PTHR44379:SF5">
    <property type="entry name" value="OXIDOREDUCTASE WITH IRON-SULFUR SUBUNIT"/>
    <property type="match status" value="1"/>
</dbReference>
<evidence type="ECO:0000256" key="4">
    <source>
        <dbReference type="ARBA" id="ARBA00023004"/>
    </source>
</evidence>
<dbReference type="Gene3D" id="1.10.150.120">
    <property type="entry name" value="[2Fe-2S]-binding domain"/>
    <property type="match status" value="1"/>
</dbReference>
<dbReference type="Pfam" id="PF06240">
    <property type="entry name" value="COXG"/>
    <property type="match status" value="1"/>
</dbReference>
<feature type="compositionally biased region" description="Basic residues" evidence="7">
    <location>
        <begin position="448"/>
        <end position="468"/>
    </location>
</feature>
<dbReference type="SUPFAM" id="SSF54292">
    <property type="entry name" value="2Fe-2S ferredoxin-like"/>
    <property type="match status" value="1"/>
</dbReference>
<dbReference type="AlphaFoldDB" id="A0A4Q7UY13"/>
<keyword evidence="5" id="KW-0411">Iron-sulfur</keyword>
<dbReference type="PANTHER" id="PTHR44379">
    <property type="entry name" value="OXIDOREDUCTASE WITH IRON-SULFUR SUBUNIT"/>
    <property type="match status" value="1"/>
</dbReference>
<dbReference type="Gene3D" id="3.10.20.30">
    <property type="match status" value="1"/>
</dbReference>
<dbReference type="GO" id="GO:0016491">
    <property type="term" value="F:oxidoreductase activity"/>
    <property type="evidence" value="ECO:0007669"/>
    <property type="project" value="UniProtKB-KW"/>
</dbReference>
<dbReference type="EMBL" id="SHKL01000001">
    <property type="protein sequence ID" value="RZT86942.1"/>
    <property type="molecule type" value="Genomic_DNA"/>
</dbReference>
<dbReference type="InterPro" id="IPR010419">
    <property type="entry name" value="CO_DH_gsu"/>
</dbReference>
<organism evidence="9 10">
    <name type="scientific">Pseudonocardia sediminis</name>
    <dbReference type="NCBI Taxonomy" id="1397368"/>
    <lineage>
        <taxon>Bacteria</taxon>
        <taxon>Bacillati</taxon>
        <taxon>Actinomycetota</taxon>
        <taxon>Actinomycetes</taxon>
        <taxon>Pseudonocardiales</taxon>
        <taxon>Pseudonocardiaceae</taxon>
        <taxon>Pseudonocardia</taxon>
    </lineage>
</organism>
<feature type="region of interest" description="Disordered" evidence="7">
    <location>
        <begin position="1"/>
        <end position="37"/>
    </location>
</feature>
<evidence type="ECO:0000256" key="1">
    <source>
        <dbReference type="ARBA" id="ARBA00022714"/>
    </source>
</evidence>
<dbReference type="InterPro" id="IPR036010">
    <property type="entry name" value="2Fe-2S_ferredoxin-like_sf"/>
</dbReference>
<sequence>MTATQPRSPQTAAPERAATPDRDTSGTPAQRRPPPAAKVAAGDLVDVAMTVNGTDVMVSVPARMHLADVLREHLGLTGTHLGCEHGVCGMCTVLVDGDAARACLLFAVQCEGAEVTTVEGLGTADDQHPLQQAFSAHHGLQCGFCTPGMLMSGYDLLTNGPEGTAVAPEELPEQMSGVICRCTGYRGILAAVADVAAEHPDGLPGPRNCAPRTLVGRGGARTADTGPAPGETDAGSAVPDEVRIPAGAPSATVSVRSELSSDVASVWDVIDDFDLLARCLPGAELVEILDESRYRGRATIALGPVKLRFEGLAQVVEREPAEHRLNVLAQGADAGGSATRAVIRLRVEPGEGGGSVLAADADLHLSGRIAQFGRALAGDVSKRLFEQFGRSVDEAARTGRAPEASSAGPLRMAAGAALDTLRSTVRRVRARVRTRAGARRTGGEGRAHGRFPARRERRDRRPRPRGLS</sequence>
<dbReference type="InterPro" id="IPR001041">
    <property type="entry name" value="2Fe-2S_ferredoxin-type"/>
</dbReference>
<evidence type="ECO:0000313" key="10">
    <source>
        <dbReference type="Proteomes" id="UP000291591"/>
    </source>
</evidence>
<keyword evidence="10" id="KW-1185">Reference proteome</keyword>
<evidence type="ECO:0000259" key="8">
    <source>
        <dbReference type="PROSITE" id="PS51085"/>
    </source>
</evidence>
<comment type="caution">
    <text evidence="9">The sequence shown here is derived from an EMBL/GenBank/DDBJ whole genome shotgun (WGS) entry which is preliminary data.</text>
</comment>
<comment type="pathway">
    <text evidence="6">Alkaloid degradation; nicotine degradation.</text>
</comment>
<keyword evidence="4" id="KW-0408">Iron</keyword>
<evidence type="ECO:0000256" key="6">
    <source>
        <dbReference type="ARBA" id="ARBA00060707"/>
    </source>
</evidence>
<accession>A0A4Q7UY13</accession>
<gene>
    <name evidence="9" type="ORF">EV383_3842</name>
</gene>
<name>A0A4Q7UY13_PSEST</name>
<evidence type="ECO:0000256" key="7">
    <source>
        <dbReference type="SAM" id="MobiDB-lite"/>
    </source>
</evidence>
<evidence type="ECO:0000313" key="9">
    <source>
        <dbReference type="EMBL" id="RZT86942.1"/>
    </source>
</evidence>
<keyword evidence="2" id="KW-0479">Metal-binding</keyword>
<dbReference type="InterPro" id="IPR002888">
    <property type="entry name" value="2Fe-2S-bd"/>
</dbReference>
<feature type="domain" description="2Fe-2S ferredoxin-type" evidence="8">
    <location>
        <begin position="45"/>
        <end position="121"/>
    </location>
</feature>
<keyword evidence="3" id="KW-0560">Oxidoreductase</keyword>
<dbReference type="GO" id="GO:0046872">
    <property type="term" value="F:metal ion binding"/>
    <property type="evidence" value="ECO:0007669"/>
    <property type="project" value="UniProtKB-KW"/>
</dbReference>
<proteinExistence type="predicted"/>
<dbReference type="CDD" id="cd07823">
    <property type="entry name" value="SRPBCC_5"/>
    <property type="match status" value="1"/>
</dbReference>
<dbReference type="PROSITE" id="PS51085">
    <property type="entry name" value="2FE2S_FER_2"/>
    <property type="match status" value="1"/>
</dbReference>
<evidence type="ECO:0000256" key="2">
    <source>
        <dbReference type="ARBA" id="ARBA00022723"/>
    </source>
</evidence>
<feature type="region of interest" description="Disordered" evidence="7">
    <location>
        <begin position="430"/>
        <end position="468"/>
    </location>
</feature>
<feature type="compositionally biased region" description="Polar residues" evidence="7">
    <location>
        <begin position="1"/>
        <end position="11"/>
    </location>
</feature>
<dbReference type="CDD" id="cd00207">
    <property type="entry name" value="fer2"/>
    <property type="match status" value="1"/>
</dbReference>
<dbReference type="Pfam" id="PF01799">
    <property type="entry name" value="Fer2_2"/>
    <property type="match status" value="1"/>
</dbReference>
<feature type="region of interest" description="Disordered" evidence="7">
    <location>
        <begin position="217"/>
        <end position="240"/>
    </location>
</feature>
<dbReference type="RefSeq" id="WP_242623200.1">
    <property type="nucleotide sequence ID" value="NZ_SHKL01000001.1"/>
</dbReference>
<protein>
    <submittedName>
        <fullName evidence="9">Carbon-monoxide dehydrogenase small subunit</fullName>
    </submittedName>
</protein>
<reference evidence="9 10" key="1">
    <citation type="submission" date="2019-02" db="EMBL/GenBank/DDBJ databases">
        <title>Sequencing the genomes of 1000 actinobacteria strains.</title>
        <authorList>
            <person name="Klenk H.-P."/>
        </authorList>
    </citation>
    <scope>NUCLEOTIDE SEQUENCE [LARGE SCALE GENOMIC DNA]</scope>
    <source>
        <strain evidence="9 10">DSM 45779</strain>
    </source>
</reference>
<dbReference type="Pfam" id="PF00111">
    <property type="entry name" value="Fer2"/>
    <property type="match status" value="1"/>
</dbReference>
<keyword evidence="1" id="KW-0001">2Fe-2S</keyword>
<evidence type="ECO:0000256" key="5">
    <source>
        <dbReference type="ARBA" id="ARBA00023014"/>
    </source>
</evidence>
<dbReference type="Proteomes" id="UP000291591">
    <property type="component" value="Unassembled WGS sequence"/>
</dbReference>
<dbReference type="InterPro" id="IPR006058">
    <property type="entry name" value="2Fe2S_fd_BS"/>
</dbReference>